<feature type="domain" description="C2 NT-type" evidence="8">
    <location>
        <begin position="8"/>
        <end position="157"/>
    </location>
</feature>
<feature type="compositionally biased region" description="Basic and acidic residues" evidence="6">
    <location>
        <begin position="852"/>
        <end position="868"/>
    </location>
</feature>
<dbReference type="PROSITE" id="PS51840">
    <property type="entry name" value="C2_NT"/>
    <property type="match status" value="1"/>
</dbReference>
<feature type="compositionally biased region" description="Basic and acidic residues" evidence="6">
    <location>
        <begin position="3114"/>
        <end position="3126"/>
    </location>
</feature>
<feature type="region of interest" description="Disordered" evidence="6">
    <location>
        <begin position="713"/>
        <end position="740"/>
    </location>
</feature>
<feature type="region of interest" description="Disordered" evidence="6">
    <location>
        <begin position="2828"/>
        <end position="2860"/>
    </location>
</feature>
<evidence type="ECO:0000313" key="10">
    <source>
        <dbReference type="RefSeq" id="XP_042583055.1"/>
    </source>
</evidence>
<dbReference type="Pfam" id="PF10358">
    <property type="entry name" value="NT-C2"/>
    <property type="match status" value="1"/>
</dbReference>
<feature type="compositionally biased region" description="Basic and acidic residues" evidence="6">
    <location>
        <begin position="2756"/>
        <end position="2785"/>
    </location>
</feature>
<feature type="compositionally biased region" description="Polar residues" evidence="6">
    <location>
        <begin position="2348"/>
        <end position="2358"/>
    </location>
</feature>
<feature type="compositionally biased region" description="Basic and acidic residues" evidence="6">
    <location>
        <begin position="2501"/>
        <end position="2511"/>
    </location>
</feature>
<protein>
    <submittedName>
        <fullName evidence="10">Uncharacterized protein ehbp1l1a isoform X9</fullName>
    </submittedName>
</protein>
<feature type="compositionally biased region" description="Polar residues" evidence="6">
    <location>
        <begin position="2067"/>
        <end position="2083"/>
    </location>
</feature>
<evidence type="ECO:0000256" key="2">
    <source>
        <dbReference type="ARBA" id="ARBA00022553"/>
    </source>
</evidence>
<feature type="region of interest" description="Disordered" evidence="6">
    <location>
        <begin position="2045"/>
        <end position="2083"/>
    </location>
</feature>
<evidence type="ECO:0000256" key="3">
    <source>
        <dbReference type="ARBA" id="ARBA00022753"/>
    </source>
</evidence>
<feature type="compositionally biased region" description="Low complexity" evidence="6">
    <location>
        <begin position="360"/>
        <end position="379"/>
    </location>
</feature>
<feature type="compositionally biased region" description="Basic and acidic residues" evidence="6">
    <location>
        <begin position="2239"/>
        <end position="2250"/>
    </location>
</feature>
<dbReference type="InterPro" id="IPR001715">
    <property type="entry name" value="CH_dom"/>
</dbReference>
<feature type="region of interest" description="Disordered" evidence="6">
    <location>
        <begin position="852"/>
        <end position="887"/>
    </location>
</feature>
<feature type="region of interest" description="Disordered" evidence="6">
    <location>
        <begin position="2708"/>
        <end position="2794"/>
    </location>
</feature>
<dbReference type="FunFam" id="1.10.418.10:FF:000023">
    <property type="entry name" value="EH domain-binding protein 1 isoform X1"/>
    <property type="match status" value="1"/>
</dbReference>
<comment type="subcellular location">
    <subcellularLocation>
        <location evidence="1">Endosome</location>
    </subcellularLocation>
</comment>
<feature type="region of interest" description="Disordered" evidence="6">
    <location>
        <begin position="445"/>
        <end position="471"/>
    </location>
</feature>
<evidence type="ECO:0000256" key="1">
    <source>
        <dbReference type="ARBA" id="ARBA00004177"/>
    </source>
</evidence>
<keyword evidence="4 5" id="KW-0175">Coiled coil</keyword>
<dbReference type="Pfam" id="PF00307">
    <property type="entry name" value="CH"/>
    <property type="match status" value="1"/>
</dbReference>
<dbReference type="SMART" id="SM00033">
    <property type="entry name" value="CH"/>
    <property type="match status" value="1"/>
</dbReference>
<organism evidence="10">
    <name type="scientific">Cyprinus carpio</name>
    <name type="common">Common carp</name>
    <dbReference type="NCBI Taxonomy" id="7962"/>
    <lineage>
        <taxon>Eukaryota</taxon>
        <taxon>Metazoa</taxon>
        <taxon>Chordata</taxon>
        <taxon>Craniata</taxon>
        <taxon>Vertebrata</taxon>
        <taxon>Euteleostomi</taxon>
        <taxon>Actinopterygii</taxon>
        <taxon>Neopterygii</taxon>
        <taxon>Teleostei</taxon>
        <taxon>Ostariophysi</taxon>
        <taxon>Cypriniformes</taxon>
        <taxon>Cyprinidae</taxon>
        <taxon>Cyprininae</taxon>
        <taxon>Cyprinus</taxon>
    </lineage>
</organism>
<dbReference type="SMR" id="A0A9Q9WGN4"/>
<evidence type="ECO:0000256" key="6">
    <source>
        <dbReference type="SAM" id="MobiDB-lite"/>
    </source>
</evidence>
<feature type="region of interest" description="Disordered" evidence="6">
    <location>
        <begin position="2292"/>
        <end position="2312"/>
    </location>
</feature>
<evidence type="ECO:0000256" key="4">
    <source>
        <dbReference type="ARBA" id="ARBA00023054"/>
    </source>
</evidence>
<dbReference type="PROSITE" id="PS50021">
    <property type="entry name" value="CH"/>
    <property type="match status" value="1"/>
</dbReference>
<feature type="compositionally biased region" description="Polar residues" evidence="6">
    <location>
        <begin position="450"/>
        <end position="464"/>
    </location>
</feature>
<sequence>MTSVWKRLQRAGKRASKFQFAASFQELTVECTKKWQPDKLRVVWTRRNRRICSKLHGWQPGIKNPYRGTVLWQVPESVDITVTLFKDPNTDEFEDKDWTFIIENETKGHRKVLASVDVNMKKYASVIPAQFDLTLTLKPLSVKVLDATLKLTLSCVFLKEGKATDEDMQSLASLMSLKQSDIGNLDDFNDSDEEEDKRMSAAVKMATAVIAPLPPARRIHDKAWRPAVDAGPSNPAHSEPERMSCSFTTPNVPLQYRPLSYTALEPSAPPLSTSCIQLPRAAGSDPQARPSPYAFTIPAFARAHPPALPKIFQPPSGSVAVSVTQKPSGGLARSELLESSRSAEGGAVPPQRPLSFLPGTSTPFSLSSAQSSSSPQQTPLPDITQKATHSVARSKTWRPQSFPSSHSSPSDFHPSSFEFGSSPQGTMTLPAPRPSKVYRASLAEPGSALTKPSSMPSATETASWQKEWRPPKLHPTLCPAPLTSPEHIKQECHPASVTSSLPAQTSPLMYVPLPAISSSHVLPQPMVTSPSVVPSSEMPIIESVLTSCSQTLSAAILSPAPASLVSPSIAPAASSSSQSTPYPCVSTLLSSPHLTLSDAPLSSTSDVGPVVTAPVVAESEPLPEVQTSEWRHQVVPTVVRPNVRRPVAPLPVNAPTSPFSSSPFILPPPSSMIPDPHIYAQASTVAPVIASISVPSIDTLTEQHRQLSVLAEEECPNTVSSTDEDADAKPTDVHQNHEPHPRRAGVISIAIQKPNSSMDKQRPVFGLEVVRPAKGPESMTSLLPSDQKSPITDVTYFELPKSELSDTDRVHPHAALENVAEPVVVPTLTEVQINQSENSQSSAELAVLHSAAHEQTEDETIPHKDKTEPFQSSVQLAEIQAQEASPESVPQLLSNIEMSQSDHTNEGKMHCRMWHSIPDMPLLLTVEERCQSISAQIPPSENNRDTLVKNDFVDQGVLWTSQDRPEQFAESFKQEETMKDHNRMVPSTAEDQPTGLQQECVPNMVDLLPSCPLFSRVFGCPSTALSSICKTDIINWPTDLSIIWDEPRNSPKNIGNLEKSLYEANMVSLTCTCPNETRIPGFPSAKRPTEAPCISFPETFIVVDTSTQTPIPKEKHHEEWLSMETSLLEEHPKAKPILHIESPVEYSETTIMMVDTVPSLKLDFTSAPKSEEILIQSCKELILQESTVAESELRDDSKPTNEILTFVSENAAQMTDSIPETQAEPNMLELLPSCPVLSRIPGCPSLKVLEGMECMSDQPVIFCNLLKDRQTGIFGPINDEKDSQIIALAPTCPKASCIPGFPSRPHRKSQMEPNMQKICPSCPEISHIAGCPSIQTPKMSNWPLSTVILCSNPLKKPPVVLDMDKICKENVHRMFALAPTCPSVVCVPGFPSVSEPIMLHMLPTCPEKSNVIGFSSKNDNLDWFVDKKTLYNVSFKKQPVVLNDRVDWLSELTKIMFALAPTCPSKERIPGFPFVQKCKATLPRSMVDLHHCVPKKSRIMGFSSSEEINTGTWFENERSLLERPQRTRSELLVQFNLTTLYKEIDKNILQRMFALVPTCPREACIPGFPSLPQVKLEGFYLHKEPDVVSLLHSCPMFSFIVGVPTVKSVPIEESQESIWSTQKSIWVKPLKEKERQFWSLSYTKDNEEYSKTMFLLAPTCPDKARNYGFPCSERLKEEGPMTTVFPASPEAPFSSTYETEFRHLVPEVPCSPVEARLPEFPDTSTNAISPSSPTQEHTKFEAKFTQYIESESNQTLDITGPEIGSSYEMLLAEGIENHELKFFLEEHRVGEQSASKAHDNAEPGETAIALGWEVLEADDTSTEKEGSSGLVRTIVDVFHRGYETVAAMLQPSSSGSITDTDTLDPLDSLSSSVDPEDSATGYDHSLEELVQAAESEVFDSAEPYMWRLVGGCSETSLSLKETESWFVEDEEFCLMRKWPPLTEADLHEITKEEENKTDVDSLIQECTSSVQEGTGNDEIVTKSQMLKDELPTTLFPEEGPQHHFVQEVSLFIQRTKDELLDEEKPPTSLPSSINFHNPRTIIEQTVSASKEPVPPRRSKKQDILQETFPSSSPVSNTAEPTAQSDNICVIRQTDHYSQSTSQIVQPDTQLTTIQSSSAVVDKGTSLETDLLTDVPVPLTSTSFPGGTSVIEAAEAENVVKVSKIEISSPEPKEKPTPKEIIASCHINSEENVPLVPAEDTHLRAPQRWKNKAPASNVDEAGGEFEEKSTLSSVITSRSQSEDKRKTHAGDELSMKVQVQLDVNVPEVSEVKMRIKCADLPVPMPRVKKRLSGSFADDLPTPSSTPSSQTDPGNIVLQTEVHQDLSLPVPVPRVKKRLSGSFPGDLPVPSSTPSSQADSDNIVHNREDHRDSNLPVPVPRVKKRLSGSFPDDLPAPSPYLPSQVGSESIASQTEDHQDSSLPVPVPRVKKRLSGSFPDDLPAPSSSLPSQADSDNIVLQTRDPQDSSLPVAVLHEKKRLSGSFPDDLPAPSSTPSSQADSDDIIHNRKDHQDSNLPVPVPRVKKRLSGSFPDDLPGPSPYLPSQADSDNIVHQTRDPQDSSLPVLVPRIKKRLSGSFPDDLSAPSPSLPSQADSYNIVNNREDHHDLNLPVPMPRVKKRLSGSFPDDLTVPSSCPPPVDLLNIGVLEGVPRDTSMPIPIPHSENLSNEFSDENLPSFPQEEEGKPNLSENKQCSVEVDTQVRAEADIENLKGSTTSSANEVELNRKGPEESDLEPVGQLVSVTVVSEKPKTGAPLGEHCKDKGETDQQIETDKSVEEEKDAVHSGDEVDLSMDSVDDTGVIIDEFRQEVAEDSSSLPVPIPRVKKRLSASFPEDVSISSSSSPNQHEVSEKANNEPTVPVRNKRRAAADAIDLQGSSTAHTSPTSETEIATLVNSSQSLLEWCQKVTQGYKGVRITNFSTSWRNGLAFCAILHHFHPDKVNYEMLDPYDIKRNNKKAFDGFAELGISRLIEPSDMVLLAVPDRLIVMTYLNQIRTCFTGQELSVIQIEKNSSESSYAVGEKREEADPEAAVRYCTERLQGSGITLETNGSFPEKEVKEGAGVLVPPPRTKRTQGPSQAGGSGATQPPVAPPRTHISKAFSHLKDADLVKKRRSKLRGESLDEPEPHEQQSGTEAASVQAESEAAKGGSESQNVENVEEATAGEKQDISQYVLSEMQALEAEQKQIDHRADIVERKLRRLMESGSDRVEEETLIQEWFTLVNKKNALIRRQDHLQLLQEEQDLERKFELLKKELQDLMAVEEWKKTQAHKTREQLLLQELVSLVNQRDELVHDIDAKERRALEEDERLERGLEMRRRKYGSRKEKCVLQ</sequence>
<evidence type="ECO:0000259" key="8">
    <source>
        <dbReference type="PROSITE" id="PS51840"/>
    </source>
</evidence>
<feature type="domain" description="BMERB" evidence="9">
    <location>
        <begin position="3157"/>
        <end position="3308"/>
    </location>
</feature>
<keyword evidence="3" id="KW-0967">Endosome</keyword>
<dbReference type="PROSITE" id="PS51848">
    <property type="entry name" value="BMERB"/>
    <property type="match status" value="1"/>
</dbReference>
<evidence type="ECO:0000259" key="9">
    <source>
        <dbReference type="PROSITE" id="PS51848"/>
    </source>
</evidence>
<dbReference type="GeneID" id="109092567"/>
<feature type="compositionally biased region" description="Polar residues" evidence="6">
    <location>
        <begin position="2229"/>
        <end position="2238"/>
    </location>
</feature>
<feature type="coiled-coil region" evidence="5">
    <location>
        <begin position="3231"/>
        <end position="3298"/>
    </location>
</feature>
<dbReference type="Proteomes" id="UP001155660">
    <property type="component" value="Chromosome B7"/>
</dbReference>
<dbReference type="SMART" id="SM01203">
    <property type="entry name" value="DUF3585"/>
    <property type="match status" value="1"/>
</dbReference>
<feature type="compositionally biased region" description="Low complexity" evidence="6">
    <location>
        <begin position="1856"/>
        <end position="1873"/>
    </location>
</feature>
<feature type="region of interest" description="Disordered" evidence="6">
    <location>
        <begin position="2203"/>
        <end position="2250"/>
    </location>
</feature>
<dbReference type="Pfam" id="PF12130">
    <property type="entry name" value="bMERB_dom"/>
    <property type="match status" value="1"/>
</dbReference>
<feature type="compositionally biased region" description="Low complexity" evidence="6">
    <location>
        <begin position="2296"/>
        <end position="2311"/>
    </location>
</feature>
<name>A0A9Q9WGN4_CYPCA</name>
<feature type="compositionally biased region" description="Basic and acidic residues" evidence="6">
    <location>
        <begin position="727"/>
        <end position="740"/>
    </location>
</feature>
<feature type="compositionally biased region" description="Basic and acidic residues" evidence="6">
    <location>
        <begin position="2360"/>
        <end position="2371"/>
    </location>
</feature>
<keyword evidence="2" id="KW-0597">Phosphoprotein</keyword>
<feature type="domain" description="Calponin-homology (CH)" evidence="7">
    <location>
        <begin position="2892"/>
        <end position="2997"/>
    </location>
</feature>
<feature type="region of interest" description="Disordered" evidence="6">
    <location>
        <begin position="3114"/>
        <end position="3163"/>
    </location>
</feature>
<dbReference type="InterPro" id="IPR022735">
    <property type="entry name" value="bMERB_dom"/>
</dbReference>
<gene>
    <name evidence="10" type="primary">ehbp1l1a</name>
</gene>
<dbReference type="RefSeq" id="XP_042583055.1">
    <property type="nucleotide sequence ID" value="XM_042727121.1"/>
</dbReference>
<feature type="compositionally biased region" description="Low complexity" evidence="6">
    <location>
        <begin position="401"/>
        <end position="417"/>
    </location>
</feature>
<dbReference type="PANTHER" id="PTHR23167">
    <property type="entry name" value="CALPONIN HOMOLOGY DOMAIN-CONTAINING PROTEIN DDB_G0272472-RELATED"/>
    <property type="match status" value="1"/>
</dbReference>
<feature type="compositionally biased region" description="Polar residues" evidence="6">
    <location>
        <begin position="385"/>
        <end position="399"/>
    </location>
</feature>
<feature type="compositionally biased region" description="Polar residues" evidence="6">
    <location>
        <begin position="2402"/>
        <end position="2411"/>
    </location>
</feature>
<feature type="region of interest" description="Disordered" evidence="6">
    <location>
        <begin position="1852"/>
        <end position="1880"/>
    </location>
</feature>
<dbReference type="PANTHER" id="PTHR23167:SF91">
    <property type="entry name" value="EH DOMAIN-BINDING PROTEIN 1-LIKE PROTEIN 1"/>
    <property type="match status" value="1"/>
</dbReference>
<evidence type="ECO:0000256" key="5">
    <source>
        <dbReference type="SAM" id="Coils"/>
    </source>
</evidence>
<evidence type="ECO:0000259" key="7">
    <source>
        <dbReference type="PROSITE" id="PS50021"/>
    </source>
</evidence>
<feature type="compositionally biased region" description="Low complexity" evidence="6">
    <location>
        <begin position="328"/>
        <end position="346"/>
    </location>
</feature>
<feature type="region of interest" description="Disordered" evidence="6">
    <location>
        <begin position="3042"/>
        <end position="3092"/>
    </location>
</feature>
<feature type="region of interest" description="Disordered" evidence="6">
    <location>
        <begin position="2335"/>
        <end position="2611"/>
    </location>
</feature>
<feature type="compositionally biased region" description="Polar residues" evidence="6">
    <location>
        <begin position="418"/>
        <end position="427"/>
    </location>
</feature>
<proteinExistence type="predicted"/>
<feature type="compositionally biased region" description="Polar residues" evidence="6">
    <location>
        <begin position="316"/>
        <end position="327"/>
    </location>
</feature>
<feature type="region of interest" description="Disordered" evidence="6">
    <location>
        <begin position="316"/>
        <end position="433"/>
    </location>
</feature>
<dbReference type="InterPro" id="IPR050540">
    <property type="entry name" value="F-actin_Monoox_Mical"/>
</dbReference>
<feature type="region of interest" description="Disordered" evidence="6">
    <location>
        <begin position="2660"/>
        <end position="2690"/>
    </location>
</feature>
<dbReference type="InterPro" id="IPR019448">
    <property type="entry name" value="NT-C2"/>
</dbReference>
<feature type="compositionally biased region" description="Low complexity" evidence="6">
    <location>
        <begin position="2575"/>
        <end position="2593"/>
    </location>
</feature>
<reference evidence="10" key="1">
    <citation type="submission" date="2025-08" db="UniProtKB">
        <authorList>
            <consortium name="RefSeq"/>
        </authorList>
    </citation>
    <scope>IDENTIFICATION</scope>
    <source>
        <tissue evidence="10">Muscle</tissue>
    </source>
</reference>
<feature type="compositionally biased region" description="Low complexity" evidence="6">
    <location>
        <begin position="2436"/>
        <end position="2453"/>
    </location>
</feature>
<dbReference type="GO" id="GO:0005768">
    <property type="term" value="C:endosome"/>
    <property type="evidence" value="ECO:0007669"/>
    <property type="project" value="UniProtKB-SubCell"/>
</dbReference>
<dbReference type="CTD" id="557083"/>
<accession>A0A9Q9WGN4</accession>